<evidence type="ECO:0000313" key="8">
    <source>
        <dbReference type="Proteomes" id="UP000705867"/>
    </source>
</evidence>
<dbReference type="SUPFAM" id="SSF52161">
    <property type="entry name" value="Ribosomal protein L13"/>
    <property type="match status" value="1"/>
</dbReference>
<gene>
    <name evidence="6 7" type="primary">rplM</name>
    <name evidence="7" type="ORF">K8I29_16915</name>
</gene>
<evidence type="ECO:0000256" key="1">
    <source>
        <dbReference type="ARBA" id="ARBA00006227"/>
    </source>
</evidence>
<accession>A0A953M2Q7</accession>
<dbReference type="GO" id="GO:0022625">
    <property type="term" value="C:cytosolic large ribosomal subunit"/>
    <property type="evidence" value="ECO:0007669"/>
    <property type="project" value="TreeGrafter"/>
</dbReference>
<evidence type="ECO:0000256" key="3">
    <source>
        <dbReference type="ARBA" id="ARBA00022980"/>
    </source>
</evidence>
<proteinExistence type="inferred from homology"/>
<comment type="caution">
    <text evidence="7">The sequence shown here is derived from an EMBL/GenBank/DDBJ whole genome shotgun (WGS) entry which is preliminary data.</text>
</comment>
<dbReference type="GO" id="GO:0003729">
    <property type="term" value="F:mRNA binding"/>
    <property type="evidence" value="ECO:0007669"/>
    <property type="project" value="TreeGrafter"/>
</dbReference>
<dbReference type="Proteomes" id="UP000705867">
    <property type="component" value="Unassembled WGS sequence"/>
</dbReference>
<comment type="subunit">
    <text evidence="2 6">Part of the 50S ribosomal subunit.</text>
</comment>
<dbReference type="InterPro" id="IPR005822">
    <property type="entry name" value="Ribosomal_uL13"/>
</dbReference>
<dbReference type="Pfam" id="PF00572">
    <property type="entry name" value="Ribosomal_L13"/>
    <property type="match status" value="1"/>
</dbReference>
<evidence type="ECO:0000256" key="5">
    <source>
        <dbReference type="ARBA" id="ARBA00035201"/>
    </source>
</evidence>
<keyword evidence="3 6" id="KW-0689">Ribosomal protein</keyword>
<dbReference type="GO" id="GO:0003735">
    <property type="term" value="F:structural constituent of ribosome"/>
    <property type="evidence" value="ECO:0007669"/>
    <property type="project" value="InterPro"/>
</dbReference>
<comment type="similarity">
    <text evidence="1 6">Belongs to the universal ribosomal protein uL13 family.</text>
</comment>
<evidence type="ECO:0000256" key="2">
    <source>
        <dbReference type="ARBA" id="ARBA00011838"/>
    </source>
</evidence>
<evidence type="ECO:0000313" key="7">
    <source>
        <dbReference type="EMBL" id="MBZ0157880.1"/>
    </source>
</evidence>
<dbReference type="PANTHER" id="PTHR11545:SF2">
    <property type="entry name" value="LARGE RIBOSOMAL SUBUNIT PROTEIN UL13M"/>
    <property type="match status" value="1"/>
</dbReference>
<dbReference type="PANTHER" id="PTHR11545">
    <property type="entry name" value="RIBOSOMAL PROTEIN L13"/>
    <property type="match status" value="1"/>
</dbReference>
<dbReference type="HAMAP" id="MF_01366">
    <property type="entry name" value="Ribosomal_uL13"/>
    <property type="match status" value="1"/>
</dbReference>
<sequence>MKTRFMKKEEVERKWYVVDAKDQVLGRLASRIAAYIRGKHKPVFTPHVDTGDFVIVVNADKVKVTGNKLEDKVYQHHTGYLGNLKEKTLKDRMGSEPEKVIEDAVWGMLPKNRLGRAMIKKLKVYRGAEHGHAAQKPERIEITK</sequence>
<name>A0A953M2Q7_9BACT</name>
<evidence type="ECO:0000256" key="6">
    <source>
        <dbReference type="HAMAP-Rule" id="MF_01366"/>
    </source>
</evidence>
<organism evidence="7 8">
    <name type="scientific">Candidatus Nitrobium versatile</name>
    <dbReference type="NCBI Taxonomy" id="2884831"/>
    <lineage>
        <taxon>Bacteria</taxon>
        <taxon>Pseudomonadati</taxon>
        <taxon>Nitrospirota</taxon>
        <taxon>Nitrospiria</taxon>
        <taxon>Nitrospirales</taxon>
        <taxon>Nitrospiraceae</taxon>
        <taxon>Candidatus Nitrobium</taxon>
    </lineage>
</organism>
<dbReference type="NCBIfam" id="TIGR01066">
    <property type="entry name" value="rplM_bact"/>
    <property type="match status" value="1"/>
</dbReference>
<evidence type="ECO:0000256" key="4">
    <source>
        <dbReference type="ARBA" id="ARBA00023274"/>
    </source>
</evidence>
<protein>
    <recommendedName>
        <fullName evidence="5 6">Large ribosomal subunit protein uL13</fullName>
    </recommendedName>
</protein>
<dbReference type="InterPro" id="IPR005823">
    <property type="entry name" value="Ribosomal_uL13_bac-type"/>
</dbReference>
<dbReference type="InterPro" id="IPR036899">
    <property type="entry name" value="Ribosomal_uL13_sf"/>
</dbReference>
<dbReference type="FunFam" id="3.90.1180.10:FF:000001">
    <property type="entry name" value="50S ribosomal protein L13"/>
    <property type="match status" value="1"/>
</dbReference>
<dbReference type="Gene3D" id="3.90.1180.10">
    <property type="entry name" value="Ribosomal protein L13"/>
    <property type="match status" value="1"/>
</dbReference>
<dbReference type="CDD" id="cd00392">
    <property type="entry name" value="Ribosomal_L13"/>
    <property type="match status" value="1"/>
</dbReference>
<dbReference type="AlphaFoldDB" id="A0A953M2Q7"/>
<dbReference type="GO" id="GO:0017148">
    <property type="term" value="P:negative regulation of translation"/>
    <property type="evidence" value="ECO:0007669"/>
    <property type="project" value="TreeGrafter"/>
</dbReference>
<reference evidence="7" key="1">
    <citation type="journal article" date="2021" name="bioRxiv">
        <title>Unraveling nitrogen, sulfur and carbon metabolic pathways and microbial community transcriptional responses to substrate deprivation and toxicity stresses in a bioreactor mimicking anoxic brackish coastal sediment conditions.</title>
        <authorList>
            <person name="Martins P.D."/>
            <person name="Echeveste M.J."/>
            <person name="Arshad A."/>
            <person name="Kurth J."/>
            <person name="Ouboter H."/>
            <person name="Jetten M.S.M."/>
            <person name="Welte C.U."/>
        </authorList>
    </citation>
    <scope>NUCLEOTIDE SEQUENCE</scope>
    <source>
        <strain evidence="7">MAG_39</strain>
    </source>
</reference>
<dbReference type="PIRSF" id="PIRSF002181">
    <property type="entry name" value="Ribosomal_L13"/>
    <property type="match status" value="1"/>
</dbReference>
<keyword evidence="4 6" id="KW-0687">Ribonucleoprotein</keyword>
<dbReference type="EMBL" id="JAIOIV010000130">
    <property type="protein sequence ID" value="MBZ0157880.1"/>
    <property type="molecule type" value="Genomic_DNA"/>
</dbReference>
<reference evidence="7" key="2">
    <citation type="submission" date="2021-08" db="EMBL/GenBank/DDBJ databases">
        <authorList>
            <person name="Dalcin Martins P."/>
        </authorList>
    </citation>
    <scope>NUCLEOTIDE SEQUENCE</scope>
    <source>
        <strain evidence="7">MAG_39</strain>
    </source>
</reference>
<dbReference type="GO" id="GO:0006412">
    <property type="term" value="P:translation"/>
    <property type="evidence" value="ECO:0007669"/>
    <property type="project" value="UniProtKB-UniRule"/>
</dbReference>
<comment type="function">
    <text evidence="6">This protein is one of the early assembly proteins of the 50S ribosomal subunit, although it is not seen to bind rRNA by itself. It is important during the early stages of 50S assembly.</text>
</comment>